<proteinExistence type="predicted"/>
<dbReference type="Proteomes" id="UP000285023">
    <property type="component" value="Unassembled WGS sequence"/>
</dbReference>
<dbReference type="RefSeq" id="WP_119533122.1">
    <property type="nucleotide sequence ID" value="NZ_QXTF01000002.1"/>
</dbReference>
<organism evidence="1 2">
    <name type="scientific">Sphingomonas edaphi</name>
    <dbReference type="NCBI Taxonomy" id="2315689"/>
    <lineage>
        <taxon>Bacteria</taxon>
        <taxon>Pseudomonadati</taxon>
        <taxon>Pseudomonadota</taxon>
        <taxon>Alphaproteobacteria</taxon>
        <taxon>Sphingomonadales</taxon>
        <taxon>Sphingomonadaceae</taxon>
        <taxon>Sphingomonas</taxon>
    </lineage>
</organism>
<protein>
    <submittedName>
        <fullName evidence="1">Uncharacterized protein</fullName>
    </submittedName>
</protein>
<accession>A0A418PZX3</accession>
<name>A0A418PZX3_9SPHN</name>
<evidence type="ECO:0000313" key="2">
    <source>
        <dbReference type="Proteomes" id="UP000285023"/>
    </source>
</evidence>
<keyword evidence="2" id="KW-1185">Reference proteome</keyword>
<gene>
    <name evidence="1" type="ORF">D3M59_07965</name>
</gene>
<reference evidence="1 2" key="1">
    <citation type="submission" date="2018-09" db="EMBL/GenBank/DDBJ databases">
        <title>Sphingomonas sp. DAC4.</title>
        <authorList>
            <person name="Seo T."/>
        </authorList>
    </citation>
    <scope>NUCLEOTIDE SEQUENCE [LARGE SCALE GENOMIC DNA]</scope>
    <source>
        <strain evidence="1 2">DAC4</strain>
    </source>
</reference>
<dbReference type="EMBL" id="QXTF01000002">
    <property type="protein sequence ID" value="RIX29234.1"/>
    <property type="molecule type" value="Genomic_DNA"/>
</dbReference>
<comment type="caution">
    <text evidence="1">The sequence shown here is derived from an EMBL/GenBank/DDBJ whole genome shotgun (WGS) entry which is preliminary data.</text>
</comment>
<evidence type="ECO:0000313" key="1">
    <source>
        <dbReference type="EMBL" id="RIX29234.1"/>
    </source>
</evidence>
<dbReference type="AlphaFoldDB" id="A0A418PZX3"/>
<sequence length="78" mass="8614">MTEDIKDRQHLVDGATSILDKRHPNLMEYQLPEGGQAAIFRASAQHLSVLDYSQGLAHIENKSPEKNAQTAPSSPEMV</sequence>